<evidence type="ECO:0000313" key="3">
    <source>
        <dbReference type="Ensembl" id="ENSSSUP00005035118.1"/>
    </source>
</evidence>
<reference evidence="3" key="2">
    <citation type="submission" date="2025-08" db="UniProtKB">
        <authorList>
            <consortium name="Ensembl"/>
        </authorList>
    </citation>
    <scope>IDENTIFICATION</scope>
</reference>
<evidence type="ECO:0008006" key="5">
    <source>
        <dbReference type="Google" id="ProtNLM"/>
    </source>
</evidence>
<dbReference type="OMA" id="CTHGCLP"/>
<dbReference type="Proteomes" id="UP000472268">
    <property type="component" value="Chromosome 4"/>
</dbReference>
<dbReference type="Ensembl" id="ENSSSUT00005039998.1">
    <property type="protein sequence ID" value="ENSSSUP00005035118.1"/>
    <property type="gene ID" value="ENSSSUG00005022531.1"/>
</dbReference>
<name>A0A673VBY1_SURSU</name>
<organism evidence="3 4">
    <name type="scientific">Suricata suricatta</name>
    <name type="common">Meerkat</name>
    <dbReference type="NCBI Taxonomy" id="37032"/>
    <lineage>
        <taxon>Eukaryota</taxon>
        <taxon>Metazoa</taxon>
        <taxon>Chordata</taxon>
        <taxon>Craniata</taxon>
        <taxon>Vertebrata</taxon>
        <taxon>Euteleostomi</taxon>
        <taxon>Mammalia</taxon>
        <taxon>Eutheria</taxon>
        <taxon>Laurasiatheria</taxon>
        <taxon>Carnivora</taxon>
        <taxon>Feliformia</taxon>
        <taxon>Herpestidae</taxon>
        <taxon>Suricata</taxon>
    </lineage>
</organism>
<dbReference type="AlphaFoldDB" id="A0A673VBY1"/>
<accession>A0A673VBY1</accession>
<keyword evidence="2" id="KW-0732">Signal</keyword>
<reference evidence="3" key="3">
    <citation type="submission" date="2025-09" db="UniProtKB">
        <authorList>
            <consortium name="Ensembl"/>
        </authorList>
    </citation>
    <scope>IDENTIFICATION</scope>
</reference>
<keyword evidence="4" id="KW-1185">Reference proteome</keyword>
<protein>
    <recommendedName>
        <fullName evidence="5">Thyroid peroxidase</fullName>
    </recommendedName>
</protein>
<feature type="signal peptide" evidence="2">
    <location>
        <begin position="1"/>
        <end position="18"/>
    </location>
</feature>
<feature type="chain" id="PRO_5025611976" description="Thyroid peroxidase" evidence="2">
    <location>
        <begin position="19"/>
        <end position="165"/>
    </location>
</feature>
<proteinExistence type="predicted"/>
<feature type="region of interest" description="Disordered" evidence="1">
    <location>
        <begin position="60"/>
        <end position="82"/>
    </location>
</feature>
<evidence type="ECO:0000313" key="4">
    <source>
        <dbReference type="Proteomes" id="UP000472268"/>
    </source>
</evidence>
<evidence type="ECO:0000256" key="2">
    <source>
        <dbReference type="SAM" id="SignalP"/>
    </source>
</evidence>
<reference evidence="3 4" key="1">
    <citation type="submission" date="2019-05" db="EMBL/GenBank/DDBJ databases">
        <title>A Chromosome-scale Meerkat (S. suricatta) Genome Assembly.</title>
        <authorList>
            <person name="Dudchenko O."/>
            <person name="Lieberman Aiden E."/>
            <person name="Tung J."/>
            <person name="Barreiro L.B."/>
            <person name="Clutton-Brock T.H."/>
        </authorList>
    </citation>
    <scope>NUCLEOTIDE SEQUENCE [LARGE SCALE GENOMIC DNA]</scope>
</reference>
<dbReference type="PROSITE" id="PS51257">
    <property type="entry name" value="PROKAR_LIPOPROTEIN"/>
    <property type="match status" value="1"/>
</dbReference>
<evidence type="ECO:0000256" key="1">
    <source>
        <dbReference type="SAM" id="MobiDB-lite"/>
    </source>
</evidence>
<sequence length="165" mass="17895">MRVLAVLGMALLVACTHGCLPFIGTRGDRLWGKGRGSAVTRVVEETRRAVDEAVSRTLERDLGERESLSPSQSLSFPKLPEPASRSVSRAAEIMEASVQAVKKRVYGKARRSPTDVLPEDVLTTIANLSGCLPRMLPPRCPRSCLADKYRLITGACNNSSDPFAV</sequence>